<dbReference type="InParanoid" id="M4BZQ9"/>
<organism evidence="1 2">
    <name type="scientific">Hyaloperonospora arabidopsidis (strain Emoy2)</name>
    <name type="common">Downy mildew agent</name>
    <name type="synonym">Peronospora arabidopsidis</name>
    <dbReference type="NCBI Taxonomy" id="559515"/>
    <lineage>
        <taxon>Eukaryota</taxon>
        <taxon>Sar</taxon>
        <taxon>Stramenopiles</taxon>
        <taxon>Oomycota</taxon>
        <taxon>Peronosporomycetes</taxon>
        <taxon>Peronosporales</taxon>
        <taxon>Peronosporaceae</taxon>
        <taxon>Hyaloperonospora</taxon>
    </lineage>
</organism>
<evidence type="ECO:0000313" key="2">
    <source>
        <dbReference type="Proteomes" id="UP000011713"/>
    </source>
</evidence>
<proteinExistence type="predicted"/>
<dbReference type="HOGENOM" id="CLU_3128293_0_0_1"/>
<evidence type="ECO:0000313" key="1">
    <source>
        <dbReference type="EnsemblProtists" id="HpaP812083"/>
    </source>
</evidence>
<reference evidence="2" key="1">
    <citation type="journal article" date="2010" name="Science">
        <title>Signatures of adaptation to obligate biotrophy in the Hyaloperonospora arabidopsidis genome.</title>
        <authorList>
            <person name="Baxter L."/>
            <person name="Tripathy S."/>
            <person name="Ishaque N."/>
            <person name="Boot N."/>
            <person name="Cabral A."/>
            <person name="Kemen E."/>
            <person name="Thines M."/>
            <person name="Ah-Fong A."/>
            <person name="Anderson R."/>
            <person name="Badejoko W."/>
            <person name="Bittner-Eddy P."/>
            <person name="Boore J.L."/>
            <person name="Chibucos M.C."/>
            <person name="Coates M."/>
            <person name="Dehal P."/>
            <person name="Delehaunty K."/>
            <person name="Dong S."/>
            <person name="Downton P."/>
            <person name="Dumas B."/>
            <person name="Fabro G."/>
            <person name="Fronick C."/>
            <person name="Fuerstenberg S.I."/>
            <person name="Fulton L."/>
            <person name="Gaulin E."/>
            <person name="Govers F."/>
            <person name="Hughes L."/>
            <person name="Humphray S."/>
            <person name="Jiang R.H."/>
            <person name="Judelson H."/>
            <person name="Kamoun S."/>
            <person name="Kyung K."/>
            <person name="Meijer H."/>
            <person name="Minx P."/>
            <person name="Morris P."/>
            <person name="Nelson J."/>
            <person name="Phuntumart V."/>
            <person name="Qutob D."/>
            <person name="Rehmany A."/>
            <person name="Rougon-Cardoso A."/>
            <person name="Ryden P."/>
            <person name="Torto-Alalibo T."/>
            <person name="Studholme D."/>
            <person name="Wang Y."/>
            <person name="Win J."/>
            <person name="Wood J."/>
            <person name="Clifton S.W."/>
            <person name="Rogers J."/>
            <person name="Van den Ackerveken G."/>
            <person name="Jones J.D."/>
            <person name="McDowell J.M."/>
            <person name="Beynon J."/>
            <person name="Tyler B.M."/>
        </authorList>
    </citation>
    <scope>NUCLEOTIDE SEQUENCE [LARGE SCALE GENOMIC DNA]</scope>
    <source>
        <strain evidence="2">Emoy2</strain>
    </source>
</reference>
<accession>M4BZQ9</accession>
<dbReference type="AlphaFoldDB" id="M4BZQ9"/>
<sequence>MAIQAWIMVREFYNHMTMQNRVTMTLRLPISRWTTVLQWPSTWTSSMYYR</sequence>
<name>M4BZQ9_HYAAE</name>
<protein>
    <submittedName>
        <fullName evidence="1">Uncharacterized protein</fullName>
    </submittedName>
</protein>
<dbReference type="EMBL" id="JH598065">
    <property type="status" value="NOT_ANNOTATED_CDS"/>
    <property type="molecule type" value="Genomic_DNA"/>
</dbReference>
<keyword evidence="2" id="KW-1185">Reference proteome</keyword>
<reference evidence="1" key="2">
    <citation type="submission" date="2015-06" db="UniProtKB">
        <authorList>
            <consortium name="EnsemblProtists"/>
        </authorList>
    </citation>
    <scope>IDENTIFICATION</scope>
    <source>
        <strain evidence="1">Emoy2</strain>
    </source>
</reference>
<dbReference type="Proteomes" id="UP000011713">
    <property type="component" value="Unassembled WGS sequence"/>
</dbReference>
<dbReference type="EnsemblProtists" id="HpaT812083">
    <property type="protein sequence ID" value="HpaP812083"/>
    <property type="gene ID" value="HpaG812083"/>
</dbReference>
<dbReference type="VEuPathDB" id="FungiDB:HpaG812083"/>